<dbReference type="EMBL" id="FP893246">
    <property type="protein sequence ID" value="CBJ93080.1"/>
    <property type="molecule type" value="Genomic_DNA"/>
</dbReference>
<name>A0A9P1NJX2_9VIBR</name>
<keyword evidence="2" id="KW-0614">Plasmid</keyword>
<feature type="domain" description="DUF7716" evidence="1">
    <location>
        <begin position="30"/>
        <end position="117"/>
    </location>
</feature>
<dbReference type="InterPro" id="IPR056133">
    <property type="entry name" value="DUF7716"/>
</dbReference>
<protein>
    <recommendedName>
        <fullName evidence="1">DUF7716 domain-containing protein</fullName>
    </recommendedName>
</protein>
<organism evidence="2">
    <name type="scientific">Vibrio nigripulchritudo</name>
    <dbReference type="NCBI Taxonomy" id="28173"/>
    <lineage>
        <taxon>Bacteria</taxon>
        <taxon>Pseudomonadati</taxon>
        <taxon>Pseudomonadota</taxon>
        <taxon>Gammaproteobacteria</taxon>
        <taxon>Vibrionales</taxon>
        <taxon>Vibrionaceae</taxon>
        <taxon>Vibrio</taxon>
    </lineage>
</organism>
<dbReference type="RefSeq" id="WP_013610221.1">
    <property type="nucleotide sequence ID" value="NC_015156.1"/>
</dbReference>
<sequence>MNAREYFGEPCCLSEWIARCRHADDGGTRWLVFADPSGQTPVQLDTVLFPLLDAAGDLSDEEYDAFENSLNAQEYSYYLSTDQIEDVIHNRDMQKPGGTLDDYVVALNHYFHHDAFLCL</sequence>
<proteinExistence type="predicted"/>
<evidence type="ECO:0000259" key="1">
    <source>
        <dbReference type="Pfam" id="PF24832"/>
    </source>
</evidence>
<dbReference type="AlphaFoldDB" id="A0A9P1NJX2"/>
<gene>
    <name evidence="2" type="ORF">VIBNI_0031</name>
</gene>
<reference evidence="2" key="1">
    <citation type="submission" date="2010-02" db="EMBL/GenBank/DDBJ databases">
        <authorList>
            <person name="Genoscope - CEA"/>
        </authorList>
    </citation>
    <scope>NUCLEOTIDE SEQUENCE</scope>
    <source>
        <plasmid evidence="2">VIBNI_pA</plasmid>
    </source>
</reference>
<evidence type="ECO:0000313" key="2">
    <source>
        <dbReference type="EMBL" id="CBJ93080.1"/>
    </source>
</evidence>
<geneLocation type="plasmid" evidence="2">
    <name>VIBNI_pA</name>
</geneLocation>
<accession>A0A9P1NJX2</accession>
<dbReference type="Pfam" id="PF24832">
    <property type="entry name" value="DUF7716"/>
    <property type="match status" value="1"/>
</dbReference>